<evidence type="ECO:0000256" key="2">
    <source>
        <dbReference type="ARBA" id="ARBA00004857"/>
    </source>
</evidence>
<evidence type="ECO:0000256" key="4">
    <source>
        <dbReference type="ARBA" id="ARBA00013151"/>
    </source>
</evidence>
<keyword evidence="7" id="KW-0704">Schiff base</keyword>
<dbReference type="GO" id="GO:0005829">
    <property type="term" value="C:cytosol"/>
    <property type="evidence" value="ECO:0007669"/>
    <property type="project" value="TreeGrafter"/>
</dbReference>
<comment type="pathway">
    <text evidence="2 10">Carbohydrate degradation; pentose phosphate pathway; D-glyceraldehyde 3-phosphate and beta-D-fructose 6-phosphate from D-ribose 5-phosphate and D-xylulose 5-phosphate (non-oxidative stage): step 2/3.</text>
</comment>
<dbReference type="SUPFAM" id="SSF51569">
    <property type="entry name" value="Aldolase"/>
    <property type="match status" value="1"/>
</dbReference>
<dbReference type="UniPathway" id="UPA00115">
    <property type="reaction ID" value="UER00414"/>
</dbReference>
<keyword evidence="6 10" id="KW-0570">Pentose shunt</keyword>
<keyword evidence="5 10" id="KW-0808">Transferase</keyword>
<comment type="catalytic activity">
    <reaction evidence="8 10">
        <text>D-sedoheptulose 7-phosphate + D-glyceraldehyde 3-phosphate = D-erythrose 4-phosphate + beta-D-fructose 6-phosphate</text>
        <dbReference type="Rhea" id="RHEA:17053"/>
        <dbReference type="ChEBI" id="CHEBI:16897"/>
        <dbReference type="ChEBI" id="CHEBI:57483"/>
        <dbReference type="ChEBI" id="CHEBI:57634"/>
        <dbReference type="ChEBI" id="CHEBI:59776"/>
        <dbReference type="EC" id="2.2.1.2"/>
    </reaction>
</comment>
<dbReference type="PROSITE" id="PS01054">
    <property type="entry name" value="TRANSALDOLASE_1"/>
    <property type="match status" value="1"/>
</dbReference>
<evidence type="ECO:0000256" key="3">
    <source>
        <dbReference type="ARBA" id="ARBA00008012"/>
    </source>
</evidence>
<sequence>MSTKSKLDSLKEMTLVVADTGDLDAIRRYQPTDATTNPSLLLQALELPAYQPLVKQAWQEAESSQSSIYDCFAALLACQLQQQVRGYVSVEVDARTSFDTQASVERARKLISKIQNAGGHPERILIKLAATWEGIEAAKVLEAEGIRCNLTLLFGFTQARACADAGVTLISPFVGRILDWYSAQNPEADFSGHQDPGVQSVQKIYRYYKERGYKTIVMGASFRNLGEIEALAGCDRLTIAPKLLAELETDSGPLPRQLAEDYPSQSKEAALTEAEFRLQLNADAMATEKLAEGIRKFIVDLEKLEKAIRQASSQA</sequence>
<dbReference type="InterPro" id="IPR018225">
    <property type="entry name" value="Transaldolase_AS"/>
</dbReference>
<dbReference type="GO" id="GO:0006098">
    <property type="term" value="P:pentose-phosphate shunt"/>
    <property type="evidence" value="ECO:0007669"/>
    <property type="project" value="UniProtKB-UniRule"/>
</dbReference>
<dbReference type="AlphaFoldDB" id="A0A1I1E415"/>
<dbReference type="InterPro" id="IPR004730">
    <property type="entry name" value="Transaldolase_1"/>
</dbReference>
<dbReference type="GO" id="GO:0004801">
    <property type="term" value="F:transaldolase activity"/>
    <property type="evidence" value="ECO:0007669"/>
    <property type="project" value="UniProtKB-UniRule"/>
</dbReference>
<reference evidence="11 12" key="1">
    <citation type="submission" date="2016-10" db="EMBL/GenBank/DDBJ databases">
        <authorList>
            <person name="de Groot N.N."/>
        </authorList>
    </citation>
    <scope>NUCLEOTIDE SEQUENCE [LARGE SCALE GENOMIC DNA]</scope>
    <source>
        <strain evidence="11 12">DSM 18438</strain>
    </source>
</reference>
<name>A0A1I1E415_9GAMM</name>
<dbReference type="InterPro" id="IPR013785">
    <property type="entry name" value="Aldolase_TIM"/>
</dbReference>
<comment type="function">
    <text evidence="1 10">Transaldolase is important for the balance of metabolites in the pentose-phosphate pathway.</text>
</comment>
<keyword evidence="12" id="KW-1185">Reference proteome</keyword>
<dbReference type="PANTHER" id="PTHR10683:SF18">
    <property type="entry name" value="TRANSALDOLASE"/>
    <property type="match status" value="1"/>
</dbReference>
<dbReference type="EMBL" id="FOLH01000001">
    <property type="protein sequence ID" value="SFB81965.1"/>
    <property type="molecule type" value="Genomic_DNA"/>
</dbReference>
<dbReference type="InterPro" id="IPR001585">
    <property type="entry name" value="TAL/FSA"/>
</dbReference>
<dbReference type="STRING" id="1122252.SAMN05660443_0332"/>
<evidence type="ECO:0000256" key="10">
    <source>
        <dbReference type="RuleBase" id="RU004155"/>
    </source>
</evidence>
<evidence type="ECO:0000256" key="7">
    <source>
        <dbReference type="ARBA" id="ARBA00023270"/>
    </source>
</evidence>
<evidence type="ECO:0000313" key="11">
    <source>
        <dbReference type="EMBL" id="SFB81965.1"/>
    </source>
</evidence>
<proteinExistence type="inferred from homology"/>
<evidence type="ECO:0000256" key="1">
    <source>
        <dbReference type="ARBA" id="ARBA00003518"/>
    </source>
</evidence>
<dbReference type="PANTHER" id="PTHR10683">
    <property type="entry name" value="TRANSALDOLASE"/>
    <property type="match status" value="1"/>
</dbReference>
<dbReference type="RefSeq" id="WP_281247313.1">
    <property type="nucleotide sequence ID" value="NZ_FOLH01000001.1"/>
</dbReference>
<dbReference type="EC" id="2.2.1.2" evidence="4 9"/>
<dbReference type="NCBIfam" id="TIGR00874">
    <property type="entry name" value="talAB"/>
    <property type="match status" value="1"/>
</dbReference>
<dbReference type="Gene3D" id="3.20.20.70">
    <property type="entry name" value="Aldolase class I"/>
    <property type="match status" value="1"/>
</dbReference>
<accession>A0A1I1E415</accession>
<evidence type="ECO:0000313" key="12">
    <source>
        <dbReference type="Proteomes" id="UP000199058"/>
    </source>
</evidence>
<dbReference type="Pfam" id="PF00923">
    <property type="entry name" value="TAL_FSA"/>
    <property type="match status" value="1"/>
</dbReference>
<comment type="similarity">
    <text evidence="3 10">Belongs to the transaldolase family. Type 1 subfamily.</text>
</comment>
<evidence type="ECO:0000256" key="5">
    <source>
        <dbReference type="ARBA" id="ARBA00022679"/>
    </source>
</evidence>
<evidence type="ECO:0000256" key="8">
    <source>
        <dbReference type="ARBA" id="ARBA00048810"/>
    </source>
</evidence>
<organism evidence="11 12">
    <name type="scientific">Marinospirillum celere</name>
    <dbReference type="NCBI Taxonomy" id="1122252"/>
    <lineage>
        <taxon>Bacteria</taxon>
        <taxon>Pseudomonadati</taxon>
        <taxon>Pseudomonadota</taxon>
        <taxon>Gammaproteobacteria</taxon>
        <taxon>Oceanospirillales</taxon>
        <taxon>Oceanospirillaceae</taxon>
        <taxon>Marinospirillum</taxon>
    </lineage>
</organism>
<dbReference type="PROSITE" id="PS00958">
    <property type="entry name" value="TRANSALDOLASE_2"/>
    <property type="match status" value="1"/>
</dbReference>
<dbReference type="CDD" id="cd00957">
    <property type="entry name" value="Transaldolase_TalAB"/>
    <property type="match status" value="1"/>
</dbReference>
<dbReference type="GO" id="GO:0005975">
    <property type="term" value="P:carbohydrate metabolic process"/>
    <property type="evidence" value="ECO:0007669"/>
    <property type="project" value="InterPro"/>
</dbReference>
<evidence type="ECO:0000256" key="9">
    <source>
        <dbReference type="NCBIfam" id="TIGR00874"/>
    </source>
</evidence>
<evidence type="ECO:0000256" key="6">
    <source>
        <dbReference type="ARBA" id="ARBA00023126"/>
    </source>
</evidence>
<dbReference type="Proteomes" id="UP000199058">
    <property type="component" value="Unassembled WGS sequence"/>
</dbReference>
<gene>
    <name evidence="11" type="ORF">SAMN05660443_0332</name>
</gene>
<protein>
    <recommendedName>
        <fullName evidence="4 9">Transaldolase</fullName>
        <ecNumber evidence="4 9">2.2.1.2</ecNumber>
    </recommendedName>
</protein>